<dbReference type="PRINTS" id="PR01042">
    <property type="entry name" value="TRNASYNTHASP"/>
</dbReference>
<dbReference type="CDD" id="cd04317">
    <property type="entry name" value="EcAspRS_like_N"/>
    <property type="match status" value="1"/>
</dbReference>
<dbReference type="Pfam" id="PF00152">
    <property type="entry name" value="tRNA-synt_2"/>
    <property type="match status" value="1"/>
</dbReference>
<evidence type="ECO:0000256" key="4">
    <source>
        <dbReference type="ARBA" id="ARBA00022840"/>
    </source>
</evidence>
<sequence length="584" mass="65781">MLRTHTCGQLRSSDIGQSVTICGWVHTNRDHGGLLFIDLRDYSGITQVVFNPEKNLELHNKAKELRSESVILISGKAENRPGGTLNKKIPTGDIEIVAESLVVLSTSLTPPFEIEDDVKVSEEIRLKFRYLDIRRPSMQRNLRLRHKLCKAIRDSLSSEGFIEVETPILTKSTPEGARDFLVPSRLNPGKFYALPQSPQLFKQMLMVAGLDRYFQIAKCFRDEDLRRDRQPEFTQLDVEMSFIDEEDIYIIMEKLIKEMFAAVPGFTLKTPFPRLKYADCMRRFGSDKPDMRFGMEFADLTGILADTEYKIFGNVIKGGGKIFAACAEGGAKLSAKDIELLIEFAKGNGAKGLSFFKVKSGGLSSPIDKFFKKETLDKITEVMKAKDGDLILAIADQEKAALPILGLVRDYLIKKLELKPKEKFSVLWIVDFPLFKYNAEEKRWEAEHHPFTSPKTEDIEFLESDPGRVRAKAYDVVINGTEIGSGSIRIHDSKLQERLFKVIGIDKKQAEDRFGFLLEAFKYGAPPHGGIALGIDRLLTIFTGCESIRDVIAFPKTQKGACLLSDAPSGVDEIQLKELNIKIR</sequence>
<evidence type="ECO:0000256" key="6">
    <source>
        <dbReference type="ARBA" id="ARBA00023146"/>
    </source>
</evidence>
<dbReference type="SUPFAM" id="SSF55681">
    <property type="entry name" value="Class II aaRS and biotin synthetases"/>
    <property type="match status" value="1"/>
</dbReference>
<dbReference type="GO" id="GO:0003676">
    <property type="term" value="F:nucleic acid binding"/>
    <property type="evidence" value="ECO:0007669"/>
    <property type="project" value="InterPro"/>
</dbReference>
<feature type="site" description="Important for tRNA non-discrimination" evidence="7">
    <location>
        <position position="31"/>
    </location>
</feature>
<reference evidence="9 10" key="1">
    <citation type="submission" date="2017-09" db="EMBL/GenBank/DDBJ databases">
        <title>Depth-based differentiation of microbial function through sediment-hosted aquifers and enrichment of novel symbionts in the deep terrestrial subsurface.</title>
        <authorList>
            <person name="Probst A.J."/>
            <person name="Ladd B."/>
            <person name="Jarett J.K."/>
            <person name="Geller-Mcgrath D.E."/>
            <person name="Sieber C.M."/>
            <person name="Emerson J.B."/>
            <person name="Anantharaman K."/>
            <person name="Thomas B.C."/>
            <person name="Malmstrom R."/>
            <person name="Stieglmeier M."/>
            <person name="Klingl A."/>
            <person name="Woyke T."/>
            <person name="Ryan C.M."/>
            <person name="Banfield J.F."/>
        </authorList>
    </citation>
    <scope>NUCLEOTIDE SEQUENCE [LARGE SCALE GENOMIC DNA]</scope>
    <source>
        <strain evidence="9">CG07_land_8_20_14_0_80_42_15</strain>
    </source>
</reference>
<dbReference type="Proteomes" id="UP000230052">
    <property type="component" value="Unassembled WGS sequence"/>
</dbReference>
<dbReference type="GO" id="GO:0004815">
    <property type="term" value="F:aspartate-tRNA ligase activity"/>
    <property type="evidence" value="ECO:0007669"/>
    <property type="project" value="UniProtKB-UniRule"/>
</dbReference>
<dbReference type="EC" id="6.1.1.23" evidence="7"/>
<evidence type="ECO:0000256" key="1">
    <source>
        <dbReference type="ARBA" id="ARBA00006303"/>
    </source>
</evidence>
<comment type="caution">
    <text evidence="9">The sequence shown here is derived from an EMBL/GenBank/DDBJ whole genome shotgun (WGS) entry which is preliminary data.</text>
</comment>
<evidence type="ECO:0000256" key="2">
    <source>
        <dbReference type="ARBA" id="ARBA00022598"/>
    </source>
</evidence>
<dbReference type="GO" id="GO:0006422">
    <property type="term" value="P:aspartyl-tRNA aminoacylation"/>
    <property type="evidence" value="ECO:0007669"/>
    <property type="project" value="UniProtKB-UniRule"/>
</dbReference>
<dbReference type="EMBL" id="PEWV01000009">
    <property type="protein sequence ID" value="PIU42355.1"/>
    <property type="molecule type" value="Genomic_DNA"/>
</dbReference>
<dbReference type="HAMAP" id="MF_00044">
    <property type="entry name" value="Asp_tRNA_synth_type1"/>
    <property type="match status" value="1"/>
</dbReference>
<comment type="subcellular location">
    <subcellularLocation>
        <location evidence="7">Cytoplasm</location>
    </subcellularLocation>
</comment>
<feature type="binding site" evidence="7">
    <location>
        <position position="448"/>
    </location>
    <ligand>
        <name>L-aspartate</name>
        <dbReference type="ChEBI" id="CHEBI:29991"/>
    </ligand>
</feature>
<dbReference type="InterPro" id="IPR004364">
    <property type="entry name" value="Aa-tRNA-synt_II"/>
</dbReference>
<dbReference type="Pfam" id="PF02938">
    <property type="entry name" value="GAD"/>
    <property type="match status" value="1"/>
</dbReference>
<dbReference type="PROSITE" id="PS50862">
    <property type="entry name" value="AA_TRNA_LIGASE_II"/>
    <property type="match status" value="1"/>
</dbReference>
<dbReference type="PANTHER" id="PTHR22594:SF5">
    <property type="entry name" value="ASPARTATE--TRNA LIGASE, MITOCHONDRIAL"/>
    <property type="match status" value="1"/>
</dbReference>
<comment type="similarity">
    <text evidence="1 7">Belongs to the class-II aminoacyl-tRNA synthetase family. Type 1 subfamily.</text>
</comment>
<feature type="binding site" evidence="7">
    <location>
        <position position="482"/>
    </location>
    <ligand>
        <name>ATP</name>
        <dbReference type="ChEBI" id="CHEBI:30616"/>
    </ligand>
</feature>
<keyword evidence="5 7" id="KW-0648">Protein biosynthesis</keyword>
<accession>A0A2J0KVD2</accession>
<evidence type="ECO:0000313" key="10">
    <source>
        <dbReference type="Proteomes" id="UP000230052"/>
    </source>
</evidence>
<evidence type="ECO:0000256" key="7">
    <source>
        <dbReference type="HAMAP-Rule" id="MF_00044"/>
    </source>
</evidence>
<dbReference type="InterPro" id="IPR012340">
    <property type="entry name" value="NA-bd_OB-fold"/>
</dbReference>
<dbReference type="InterPro" id="IPR047089">
    <property type="entry name" value="Asp-tRNA-ligase_1_N"/>
</dbReference>
<dbReference type="InterPro" id="IPR004365">
    <property type="entry name" value="NA-bd_OB_tRNA"/>
</dbReference>
<proteinExistence type="inferred from homology"/>
<protein>
    <recommendedName>
        <fullName evidence="7">Aspartate--tRNA(Asp/Asn) ligase</fullName>
        <ecNumber evidence="7">6.1.1.23</ecNumber>
    </recommendedName>
    <alternativeName>
        <fullName evidence="7">Aspartyl-tRNA synthetase</fullName>
        <shortName evidence="7">AspRS</shortName>
    </alternativeName>
    <alternativeName>
        <fullName evidence="7">Non-discriminating aspartyl-tRNA synthetase</fullName>
        <shortName evidence="7">ND-AspRS</shortName>
    </alternativeName>
</protein>
<keyword evidence="4 7" id="KW-0067">ATP-binding</keyword>
<evidence type="ECO:0000256" key="5">
    <source>
        <dbReference type="ARBA" id="ARBA00022917"/>
    </source>
</evidence>
<dbReference type="PANTHER" id="PTHR22594">
    <property type="entry name" value="ASPARTYL/LYSYL-TRNA SYNTHETASE"/>
    <property type="match status" value="1"/>
</dbReference>
<comment type="subunit">
    <text evidence="7">Homodimer.</text>
</comment>
<feature type="domain" description="Aminoacyl-transfer RNA synthetases class-II family profile" evidence="8">
    <location>
        <begin position="142"/>
        <end position="555"/>
    </location>
</feature>
<organism evidence="9 10">
    <name type="scientific">Candidatus Aquitaenariimonas noxiae</name>
    <dbReference type="NCBI Taxonomy" id="1974741"/>
    <lineage>
        <taxon>Bacteria</taxon>
        <taxon>Pseudomonadati</taxon>
        <taxon>Candidatus Omnitrophota</taxon>
        <taxon>Candidatus Aquitaenariimonas</taxon>
    </lineage>
</organism>
<gene>
    <name evidence="7" type="primary">aspS</name>
    <name evidence="9" type="ORF">COS99_00755</name>
</gene>
<comment type="catalytic activity">
    <reaction evidence="7">
        <text>tRNA(Asx) + L-aspartate + ATP = L-aspartyl-tRNA(Asx) + AMP + diphosphate</text>
        <dbReference type="Rhea" id="RHEA:18349"/>
        <dbReference type="Rhea" id="RHEA-COMP:9710"/>
        <dbReference type="Rhea" id="RHEA-COMP:9711"/>
        <dbReference type="ChEBI" id="CHEBI:29991"/>
        <dbReference type="ChEBI" id="CHEBI:30616"/>
        <dbReference type="ChEBI" id="CHEBI:33019"/>
        <dbReference type="ChEBI" id="CHEBI:78442"/>
        <dbReference type="ChEBI" id="CHEBI:78516"/>
        <dbReference type="ChEBI" id="CHEBI:456215"/>
        <dbReference type="EC" id="6.1.1.23"/>
    </reaction>
</comment>
<dbReference type="Pfam" id="PF01336">
    <property type="entry name" value="tRNA_anti-codon"/>
    <property type="match status" value="1"/>
</dbReference>
<dbReference type="SUPFAM" id="SSF50249">
    <property type="entry name" value="Nucleic acid-binding proteins"/>
    <property type="match status" value="1"/>
</dbReference>
<dbReference type="SUPFAM" id="SSF55261">
    <property type="entry name" value="GAD domain-like"/>
    <property type="match status" value="1"/>
</dbReference>
<evidence type="ECO:0000313" key="9">
    <source>
        <dbReference type="EMBL" id="PIU42355.1"/>
    </source>
</evidence>
<keyword evidence="7" id="KW-0963">Cytoplasm</keyword>
<feature type="site" description="Important for tRNA non-discrimination" evidence="7">
    <location>
        <position position="83"/>
    </location>
</feature>
<dbReference type="InterPro" id="IPR004524">
    <property type="entry name" value="Asp-tRNA-ligase_1"/>
</dbReference>
<feature type="binding site" evidence="7">
    <location>
        <position position="489"/>
    </location>
    <ligand>
        <name>L-aspartate</name>
        <dbReference type="ChEBI" id="CHEBI:29991"/>
    </ligand>
</feature>
<dbReference type="InterPro" id="IPR004115">
    <property type="entry name" value="GAD-like_sf"/>
</dbReference>
<dbReference type="Gene3D" id="3.30.930.10">
    <property type="entry name" value="Bira Bifunctional Protein, Domain 2"/>
    <property type="match status" value="1"/>
</dbReference>
<feature type="binding site" evidence="7">
    <location>
        <position position="230"/>
    </location>
    <ligand>
        <name>ATP</name>
        <dbReference type="ChEBI" id="CHEBI:30616"/>
    </ligand>
</feature>
<evidence type="ECO:0000259" key="8">
    <source>
        <dbReference type="PROSITE" id="PS50862"/>
    </source>
</evidence>
<dbReference type="InterPro" id="IPR002312">
    <property type="entry name" value="Asp/Asn-tRNA-synth_IIb"/>
</dbReference>
<keyword evidence="2 7" id="KW-0436">Ligase</keyword>
<name>A0A2J0KVD2_9BACT</name>
<dbReference type="CDD" id="cd00777">
    <property type="entry name" value="AspRS_core"/>
    <property type="match status" value="1"/>
</dbReference>
<keyword evidence="6 7" id="KW-0030">Aminoacyl-tRNA synthetase</keyword>
<evidence type="ECO:0000256" key="3">
    <source>
        <dbReference type="ARBA" id="ARBA00022741"/>
    </source>
</evidence>
<feature type="binding site" evidence="7">
    <location>
        <begin position="534"/>
        <end position="537"/>
    </location>
    <ligand>
        <name>ATP</name>
        <dbReference type="ChEBI" id="CHEBI:30616"/>
    </ligand>
</feature>
<dbReference type="AlphaFoldDB" id="A0A2J0KVD2"/>
<dbReference type="NCBIfam" id="NF001750">
    <property type="entry name" value="PRK00476.1"/>
    <property type="match status" value="1"/>
</dbReference>
<dbReference type="Gene3D" id="2.40.50.140">
    <property type="entry name" value="Nucleic acid-binding proteins"/>
    <property type="match status" value="1"/>
</dbReference>
<feature type="binding site" evidence="7">
    <location>
        <begin position="221"/>
        <end position="223"/>
    </location>
    <ligand>
        <name>ATP</name>
        <dbReference type="ChEBI" id="CHEBI:30616"/>
    </ligand>
</feature>
<dbReference type="InterPro" id="IPR045864">
    <property type="entry name" value="aa-tRNA-synth_II/BPL/LPL"/>
</dbReference>
<feature type="binding site" evidence="7">
    <location>
        <position position="175"/>
    </location>
    <ligand>
        <name>L-aspartate</name>
        <dbReference type="ChEBI" id="CHEBI:29991"/>
    </ligand>
</feature>
<keyword evidence="3 7" id="KW-0547">Nucleotide-binding</keyword>
<comment type="function">
    <text evidence="7">Aspartyl-tRNA synthetase with relaxed tRNA specificity since it is able to aspartylate not only its cognate tRNA(Asp) but also tRNA(Asn). Reaction proceeds in two steps: L-aspartate is first activated by ATP to form Asp-AMP and then transferred to the acceptor end of tRNA(Asp/Asn).</text>
</comment>
<dbReference type="InterPro" id="IPR047090">
    <property type="entry name" value="AspRS_core"/>
</dbReference>
<dbReference type="NCBIfam" id="TIGR00459">
    <property type="entry name" value="aspS_bact"/>
    <property type="match status" value="1"/>
</dbReference>
<dbReference type="GO" id="GO:0050560">
    <property type="term" value="F:aspartate-tRNA(Asn) ligase activity"/>
    <property type="evidence" value="ECO:0007669"/>
    <property type="project" value="UniProtKB-EC"/>
</dbReference>
<feature type="binding site" evidence="7">
    <location>
        <position position="221"/>
    </location>
    <ligand>
        <name>L-aspartate</name>
        <dbReference type="ChEBI" id="CHEBI:29991"/>
    </ligand>
</feature>
<dbReference type="InterPro" id="IPR006195">
    <property type="entry name" value="aa-tRNA-synth_II"/>
</dbReference>
<dbReference type="GO" id="GO:0005524">
    <property type="term" value="F:ATP binding"/>
    <property type="evidence" value="ECO:0007669"/>
    <property type="project" value="UniProtKB-UniRule"/>
</dbReference>
<dbReference type="InterPro" id="IPR029351">
    <property type="entry name" value="GAD_dom"/>
</dbReference>
<feature type="region of interest" description="Aspartate" evidence="7">
    <location>
        <begin position="199"/>
        <end position="202"/>
    </location>
</feature>
<dbReference type="GO" id="GO:0005737">
    <property type="term" value="C:cytoplasm"/>
    <property type="evidence" value="ECO:0007669"/>
    <property type="project" value="UniProtKB-SubCell"/>
</dbReference>
<dbReference type="Gene3D" id="3.30.1360.30">
    <property type="entry name" value="GAD-like domain"/>
    <property type="match status" value="1"/>
</dbReference>